<evidence type="ECO:0000313" key="2">
    <source>
        <dbReference type="Proteomes" id="UP000646911"/>
    </source>
</evidence>
<sequence length="148" mass="17036">MTMDVTGADYTYFANIDPVEIELAFVKKIKEFWPRPVMEVFERDEDGVEIFFAKDAEMDFGFATSGYSLNEDGEGCFMFYCRKFSLLQCEALLKNVTAPDEIKDIDDYSSTLVLNNIWEYTLVLPGLKEESDFVLRVHQSFMDLLAVS</sequence>
<protein>
    <submittedName>
        <fullName evidence="1">Uncharacterized protein</fullName>
    </submittedName>
</protein>
<accession>A0ABR6Z6E5</accession>
<gene>
    <name evidence="1" type="ORF">H8L47_07060</name>
</gene>
<reference evidence="1 2" key="1">
    <citation type="submission" date="2020-08" db="EMBL/GenBank/DDBJ databases">
        <title>Novel species isolated from subtropical streams in China.</title>
        <authorList>
            <person name="Lu H."/>
        </authorList>
    </citation>
    <scope>NUCLEOTIDE SEQUENCE [LARGE SCALE GENOMIC DNA]</scope>
    <source>
        <strain evidence="1 2">NL8W</strain>
    </source>
</reference>
<proteinExistence type="predicted"/>
<dbReference type="EMBL" id="JACOFX010000002">
    <property type="protein sequence ID" value="MBC3907317.1"/>
    <property type="molecule type" value="Genomic_DNA"/>
</dbReference>
<dbReference type="Proteomes" id="UP000646911">
    <property type="component" value="Unassembled WGS sequence"/>
</dbReference>
<keyword evidence="2" id="KW-1185">Reference proteome</keyword>
<evidence type="ECO:0000313" key="1">
    <source>
        <dbReference type="EMBL" id="MBC3907317.1"/>
    </source>
</evidence>
<comment type="caution">
    <text evidence="1">The sequence shown here is derived from an EMBL/GenBank/DDBJ whole genome shotgun (WGS) entry which is preliminary data.</text>
</comment>
<name>A0ABR6Z6E5_9BURK</name>
<organism evidence="1 2">
    <name type="scientific">Undibacterium umbellatum</name>
    <dbReference type="NCBI Taxonomy" id="2762300"/>
    <lineage>
        <taxon>Bacteria</taxon>
        <taxon>Pseudomonadati</taxon>
        <taxon>Pseudomonadota</taxon>
        <taxon>Betaproteobacteria</taxon>
        <taxon>Burkholderiales</taxon>
        <taxon>Oxalobacteraceae</taxon>
        <taxon>Undibacterium</taxon>
    </lineage>
</organism>